<proteinExistence type="predicted"/>
<comment type="caution">
    <text evidence="2">The sequence shown here is derived from an EMBL/GenBank/DDBJ whole genome shotgun (WGS) entry which is preliminary data.</text>
</comment>
<dbReference type="RefSeq" id="WP_168061505.1">
    <property type="nucleotide sequence ID" value="NZ_VTOW01000003.1"/>
</dbReference>
<dbReference type="Gene3D" id="3.90.550.10">
    <property type="entry name" value="Spore Coat Polysaccharide Biosynthesis Protein SpsA, Chain A"/>
    <property type="match status" value="1"/>
</dbReference>
<dbReference type="PANTHER" id="PTHR22916:SF3">
    <property type="entry name" value="UDP-GLCNAC:BETAGAL BETA-1,3-N-ACETYLGLUCOSAMINYLTRANSFERASE-LIKE PROTEIN 1"/>
    <property type="match status" value="1"/>
</dbReference>
<evidence type="ECO:0000313" key="3">
    <source>
        <dbReference type="Proteomes" id="UP000534783"/>
    </source>
</evidence>
<reference evidence="2 3" key="1">
    <citation type="journal article" date="2020" name="Nature">
        <title>Bacterial chemolithoautotrophy via manganese oxidation.</title>
        <authorList>
            <person name="Yu H."/>
            <person name="Leadbetter J.R."/>
        </authorList>
    </citation>
    <scope>NUCLEOTIDE SEQUENCE [LARGE SCALE GENOMIC DNA]</scope>
    <source>
        <strain evidence="2 3">Mn-1</strain>
    </source>
</reference>
<dbReference type="GO" id="GO:0016758">
    <property type="term" value="F:hexosyltransferase activity"/>
    <property type="evidence" value="ECO:0007669"/>
    <property type="project" value="UniProtKB-ARBA"/>
</dbReference>
<dbReference type="Proteomes" id="UP000534783">
    <property type="component" value="Unassembled WGS sequence"/>
</dbReference>
<keyword evidence="2" id="KW-0808">Transferase</keyword>
<evidence type="ECO:0000259" key="1">
    <source>
        <dbReference type="Pfam" id="PF00535"/>
    </source>
</evidence>
<dbReference type="InterPro" id="IPR029044">
    <property type="entry name" value="Nucleotide-diphossugar_trans"/>
</dbReference>
<dbReference type="InterPro" id="IPR001173">
    <property type="entry name" value="Glyco_trans_2-like"/>
</dbReference>
<feature type="domain" description="Glycosyltransferase 2-like" evidence="1">
    <location>
        <begin position="14"/>
        <end position="172"/>
    </location>
</feature>
<keyword evidence="3" id="KW-1185">Reference proteome</keyword>
<dbReference type="EMBL" id="VTOW01000003">
    <property type="protein sequence ID" value="NKE72123.1"/>
    <property type="molecule type" value="Genomic_DNA"/>
</dbReference>
<accession>A0A7X6DS94</accession>
<protein>
    <submittedName>
        <fullName evidence="2">Glycosyltransferase</fullName>
    </submittedName>
</protein>
<evidence type="ECO:0000313" key="2">
    <source>
        <dbReference type="EMBL" id="NKE72123.1"/>
    </source>
</evidence>
<dbReference type="Pfam" id="PF00535">
    <property type="entry name" value="Glycos_transf_2"/>
    <property type="match status" value="1"/>
</dbReference>
<sequence length="310" mass="35777">MKGLQSSETSQTVSVVITCYNYAKFISQAVDSVLAQTYSDFEVIIVNDGSTDHTDDVLKPYLSEKKIKYIKQENRGQANAKNNGIRNSMGRLIAFLDADDWWDKMKLEKLAARFSEENTGVVYSKSQIMDSNGIPLDWIYPEKTYSGRITEELFIDNFIPFSSAMIRRECFERAGLFDESLGMGIDWDLWLRISRQYEFDVVDEPLLYYRMGHVNQMSKNMEVRMRCSDRIMEKFLSESPEMLSGAALNRAWFKTYCNRGEYYRSKDLRKSSRYFLKAIPRAPLDQGAYRGLAKNLLALLGIKRAGSRQA</sequence>
<organism evidence="2 3">
    <name type="scientific">Candidatus Manganitrophus noduliformans</name>
    <dbReference type="NCBI Taxonomy" id="2606439"/>
    <lineage>
        <taxon>Bacteria</taxon>
        <taxon>Pseudomonadati</taxon>
        <taxon>Nitrospirota</taxon>
        <taxon>Nitrospiria</taxon>
        <taxon>Candidatus Troglogloeales</taxon>
        <taxon>Candidatus Manganitrophaceae</taxon>
        <taxon>Candidatus Manganitrophus</taxon>
    </lineage>
</organism>
<dbReference type="AlphaFoldDB" id="A0A7X6DS94"/>
<name>A0A7X6DS94_9BACT</name>
<dbReference type="SUPFAM" id="SSF53448">
    <property type="entry name" value="Nucleotide-diphospho-sugar transferases"/>
    <property type="match status" value="1"/>
</dbReference>
<gene>
    <name evidence="2" type="ORF">MNODULE_15345</name>
</gene>
<dbReference type="PANTHER" id="PTHR22916">
    <property type="entry name" value="GLYCOSYLTRANSFERASE"/>
    <property type="match status" value="1"/>
</dbReference>